<keyword evidence="7" id="KW-0325">Glycoprotein</keyword>
<feature type="domain" description="Wall-associated receptor kinase C-terminal" evidence="12">
    <location>
        <begin position="222"/>
        <end position="270"/>
    </location>
</feature>
<evidence type="ECO:0000256" key="5">
    <source>
        <dbReference type="ARBA" id="ARBA00022989"/>
    </source>
</evidence>
<dbReference type="Pfam" id="PF14380">
    <property type="entry name" value="WAK_assoc"/>
    <property type="match status" value="1"/>
</dbReference>
<dbReference type="RefSeq" id="XP_030553381.1">
    <property type="nucleotide sequence ID" value="XM_030697521.2"/>
</dbReference>
<keyword evidence="4 10" id="KW-0732">Signal</keyword>
<feature type="chain" id="PRO_5034715478" description="non-specific serine/threonine protein kinase" evidence="10">
    <location>
        <begin position="30"/>
        <end position="319"/>
    </location>
</feature>
<evidence type="ECO:0000256" key="3">
    <source>
        <dbReference type="ARBA" id="ARBA00022692"/>
    </source>
</evidence>
<dbReference type="GeneID" id="115757332"/>
<evidence type="ECO:0000256" key="7">
    <source>
        <dbReference type="ARBA" id="ARBA00023180"/>
    </source>
</evidence>
<dbReference type="KEGG" id="rarg:115757332"/>
<dbReference type="PANTHER" id="PTHR33355:SF10">
    <property type="entry name" value="EGF-LIKE DOMAIN-CONTAINING PROTEIN"/>
    <property type="match status" value="1"/>
</dbReference>
<keyword evidence="6" id="KW-0472">Membrane</keyword>
<dbReference type="Pfam" id="PF13947">
    <property type="entry name" value="GUB_WAK_bind"/>
    <property type="match status" value="1"/>
</dbReference>
<evidence type="ECO:0000256" key="2">
    <source>
        <dbReference type="ARBA" id="ARBA00012513"/>
    </source>
</evidence>
<evidence type="ECO:0000313" key="14">
    <source>
        <dbReference type="RefSeq" id="XP_030553381.1"/>
    </source>
</evidence>
<keyword evidence="13" id="KW-1185">Reference proteome</keyword>
<comment type="subcellular location">
    <subcellularLocation>
        <location evidence="1">Membrane</location>
        <topology evidence="1">Single-pass membrane protein</topology>
    </subcellularLocation>
</comment>
<dbReference type="InterPro" id="IPR025287">
    <property type="entry name" value="WAK_GUB"/>
</dbReference>
<evidence type="ECO:0000313" key="13">
    <source>
        <dbReference type="Proteomes" id="UP000827889"/>
    </source>
</evidence>
<gene>
    <name evidence="14" type="primary">LOC115757332</name>
</gene>
<dbReference type="GO" id="GO:0030247">
    <property type="term" value="F:polysaccharide binding"/>
    <property type="evidence" value="ECO:0007669"/>
    <property type="project" value="InterPro"/>
</dbReference>
<protein>
    <recommendedName>
        <fullName evidence="2">non-specific serine/threonine protein kinase</fullName>
        <ecNumber evidence="2">2.7.11.1</ecNumber>
    </recommendedName>
</protein>
<evidence type="ECO:0000256" key="1">
    <source>
        <dbReference type="ARBA" id="ARBA00004167"/>
    </source>
</evidence>
<name>A0A8B8R1P6_9MYRT</name>
<comment type="catalytic activity">
    <reaction evidence="8">
        <text>L-threonyl-[protein] + ATP = O-phospho-L-threonyl-[protein] + ADP + H(+)</text>
        <dbReference type="Rhea" id="RHEA:46608"/>
        <dbReference type="Rhea" id="RHEA-COMP:11060"/>
        <dbReference type="Rhea" id="RHEA-COMP:11605"/>
        <dbReference type="ChEBI" id="CHEBI:15378"/>
        <dbReference type="ChEBI" id="CHEBI:30013"/>
        <dbReference type="ChEBI" id="CHEBI:30616"/>
        <dbReference type="ChEBI" id="CHEBI:61977"/>
        <dbReference type="ChEBI" id="CHEBI:456216"/>
        <dbReference type="EC" id="2.7.11.1"/>
    </reaction>
</comment>
<evidence type="ECO:0000256" key="10">
    <source>
        <dbReference type="SAM" id="SignalP"/>
    </source>
</evidence>
<reference evidence="14" key="1">
    <citation type="submission" date="2025-08" db="UniProtKB">
        <authorList>
            <consortium name="RefSeq"/>
        </authorList>
    </citation>
    <scope>IDENTIFICATION</scope>
    <source>
        <tissue evidence="14">Leaf</tissue>
    </source>
</reference>
<evidence type="ECO:0000256" key="8">
    <source>
        <dbReference type="ARBA" id="ARBA00047899"/>
    </source>
</evidence>
<organism evidence="13 14">
    <name type="scientific">Rhodamnia argentea</name>
    <dbReference type="NCBI Taxonomy" id="178133"/>
    <lineage>
        <taxon>Eukaryota</taxon>
        <taxon>Viridiplantae</taxon>
        <taxon>Streptophyta</taxon>
        <taxon>Embryophyta</taxon>
        <taxon>Tracheophyta</taxon>
        <taxon>Spermatophyta</taxon>
        <taxon>Magnoliopsida</taxon>
        <taxon>eudicotyledons</taxon>
        <taxon>Gunneridae</taxon>
        <taxon>Pentapetalae</taxon>
        <taxon>rosids</taxon>
        <taxon>malvids</taxon>
        <taxon>Myrtales</taxon>
        <taxon>Myrtaceae</taxon>
        <taxon>Myrtoideae</taxon>
        <taxon>Myrteae</taxon>
        <taxon>Australasian group</taxon>
        <taxon>Rhodamnia</taxon>
    </lineage>
</organism>
<evidence type="ECO:0000259" key="12">
    <source>
        <dbReference type="Pfam" id="PF14380"/>
    </source>
</evidence>
<sequence length="319" mass="34100">MKRLNPSPTELFISFFAFSALFLIPSTSAQTCRTACGKQSLRYPFGSGPGCGDPRYQSRTTCDEAQQELTLTTHTGCYPVTAIDYAAQVIYISDPTMSTCACSQDSRGFGLDWDAPFSIHDNTIFALLDCSTSTSPIYGPAAPGNSTSSSSSSSSPLCDAEGTSICSFLYSCHAISMMNQPISSCCVYTPVDLGPAYEMDLGKLKCSSYSAFYSFDGQELDPDRWKYGIALKYKFNVYNEYPSSCAQCERSGGACGYGGAYDTFVCSCPESGLNTTSDCFFVASSLSEAPGHILAPHTGTGALLHSVVSILSLVMIRAP</sequence>
<evidence type="ECO:0000256" key="9">
    <source>
        <dbReference type="ARBA" id="ARBA00048679"/>
    </source>
</evidence>
<proteinExistence type="predicted"/>
<dbReference type="AlphaFoldDB" id="A0A8B8R1P6"/>
<evidence type="ECO:0000256" key="4">
    <source>
        <dbReference type="ARBA" id="ARBA00022729"/>
    </source>
</evidence>
<evidence type="ECO:0000259" key="11">
    <source>
        <dbReference type="Pfam" id="PF13947"/>
    </source>
</evidence>
<feature type="domain" description="Wall-associated receptor kinase galacturonan-binding" evidence="11">
    <location>
        <begin position="32"/>
        <end position="94"/>
    </location>
</feature>
<comment type="catalytic activity">
    <reaction evidence="9">
        <text>L-seryl-[protein] + ATP = O-phospho-L-seryl-[protein] + ADP + H(+)</text>
        <dbReference type="Rhea" id="RHEA:17989"/>
        <dbReference type="Rhea" id="RHEA-COMP:9863"/>
        <dbReference type="Rhea" id="RHEA-COMP:11604"/>
        <dbReference type="ChEBI" id="CHEBI:15378"/>
        <dbReference type="ChEBI" id="CHEBI:29999"/>
        <dbReference type="ChEBI" id="CHEBI:30616"/>
        <dbReference type="ChEBI" id="CHEBI:83421"/>
        <dbReference type="ChEBI" id="CHEBI:456216"/>
        <dbReference type="EC" id="2.7.11.1"/>
    </reaction>
</comment>
<evidence type="ECO:0000256" key="6">
    <source>
        <dbReference type="ARBA" id="ARBA00023136"/>
    </source>
</evidence>
<keyword evidence="3" id="KW-0812">Transmembrane</keyword>
<dbReference type="OrthoDB" id="1933476at2759"/>
<dbReference type="GO" id="GO:0004674">
    <property type="term" value="F:protein serine/threonine kinase activity"/>
    <property type="evidence" value="ECO:0007669"/>
    <property type="project" value="UniProtKB-KW"/>
</dbReference>
<feature type="signal peptide" evidence="10">
    <location>
        <begin position="1"/>
        <end position="29"/>
    </location>
</feature>
<dbReference type="Proteomes" id="UP000827889">
    <property type="component" value="Chromosome 6"/>
</dbReference>
<dbReference type="EC" id="2.7.11.1" evidence="2"/>
<accession>A0A8B8R1P6</accession>
<dbReference type="InterPro" id="IPR032872">
    <property type="entry name" value="WAK_assoc_C"/>
</dbReference>
<keyword evidence="5" id="KW-1133">Transmembrane helix</keyword>
<dbReference type="PANTHER" id="PTHR33355">
    <property type="entry name" value="WALL-ASSOCIATED RECEPTOR KINASE CARBOXY-TERMINAL PROTEIN-RELATED"/>
    <property type="match status" value="1"/>
</dbReference>
<dbReference type="GO" id="GO:0016020">
    <property type="term" value="C:membrane"/>
    <property type="evidence" value="ECO:0007669"/>
    <property type="project" value="UniProtKB-SubCell"/>
</dbReference>